<keyword evidence="2" id="KW-1133">Transmembrane helix</keyword>
<keyword evidence="2" id="KW-0812">Transmembrane</keyword>
<dbReference type="Proteomes" id="UP000622707">
    <property type="component" value="Unassembled WGS sequence"/>
</dbReference>
<sequence length="108" mass="11364">MAIATAPAGPPTGLELLRARAWLLPWMVLAIVVGSGIAGAQRGSTRPLEQPGRVAVNSPPEQAAVHCEPRRGFALRLAFTAQLMARSLVRGSQHADHAPGATCQVQRP</sequence>
<dbReference type="RefSeq" id="WP_201688928.1">
    <property type="nucleotide sequence ID" value="NZ_JAEQND010000005.1"/>
</dbReference>
<comment type="caution">
    <text evidence="3">The sequence shown here is derived from an EMBL/GenBank/DDBJ whole genome shotgun (WGS) entry which is preliminary data.</text>
</comment>
<feature type="transmembrane region" description="Helical" evidence="2">
    <location>
        <begin position="21"/>
        <end position="40"/>
    </location>
</feature>
<evidence type="ECO:0000256" key="2">
    <source>
        <dbReference type="SAM" id="Phobius"/>
    </source>
</evidence>
<evidence type="ECO:0000256" key="1">
    <source>
        <dbReference type="SAM" id="MobiDB-lite"/>
    </source>
</evidence>
<evidence type="ECO:0000313" key="4">
    <source>
        <dbReference type="Proteomes" id="UP000622707"/>
    </source>
</evidence>
<reference evidence="3 4" key="1">
    <citation type="journal article" date="2017" name="Int. J. Syst. Evol. Microbiol.">
        <title>Ramlibacter alkalitolerans sp. nov., alkali-tolerant bacterium isolated from soil of ginseng.</title>
        <authorList>
            <person name="Lee D.H."/>
            <person name="Cha C.J."/>
        </authorList>
    </citation>
    <scope>NUCLEOTIDE SEQUENCE [LARGE SCALE GENOMIC DNA]</scope>
    <source>
        <strain evidence="3 4">KACC 19305</strain>
    </source>
</reference>
<gene>
    <name evidence="3" type="ORF">JI746_09640</name>
</gene>
<dbReference type="EMBL" id="JAEQND010000005">
    <property type="protein sequence ID" value="MBL0425373.1"/>
    <property type="molecule type" value="Genomic_DNA"/>
</dbReference>
<proteinExistence type="predicted"/>
<protein>
    <submittedName>
        <fullName evidence="3">Uncharacterized protein</fullName>
    </submittedName>
</protein>
<organism evidence="3 4">
    <name type="scientific">Ramlibacter alkalitolerans</name>
    <dbReference type="NCBI Taxonomy" id="2039631"/>
    <lineage>
        <taxon>Bacteria</taxon>
        <taxon>Pseudomonadati</taxon>
        <taxon>Pseudomonadota</taxon>
        <taxon>Betaproteobacteria</taxon>
        <taxon>Burkholderiales</taxon>
        <taxon>Comamonadaceae</taxon>
        <taxon>Ramlibacter</taxon>
    </lineage>
</organism>
<accession>A0ABS1JME0</accession>
<keyword evidence="2" id="KW-0472">Membrane</keyword>
<name>A0ABS1JME0_9BURK</name>
<feature type="region of interest" description="Disordered" evidence="1">
    <location>
        <begin position="41"/>
        <end position="63"/>
    </location>
</feature>
<evidence type="ECO:0000313" key="3">
    <source>
        <dbReference type="EMBL" id="MBL0425373.1"/>
    </source>
</evidence>
<keyword evidence="4" id="KW-1185">Reference proteome</keyword>